<sequence length="596" mass="64907">MTVRTQQVSRTSQVQRNPATPATVASRPQTAEVVTATSQEAAARRAELSLAGTATRARLTSELIYDGTRPAPGTTNTNAARPVEAPLRGHPNHRTAEIYNNVINQFAVAHNPRYAIRDSSGDGIKDTFCNIFVWDVTRAMGAEIPHWVDKRTNQPTTVYNYSQSRELDANSTMVWLRNHGAQHGWRPVSAEEAQRLANAGHPTMVGWQNPRGIGHVAIVRPGQINERGPAIAQAGSRNVNYAHVRDTFGNVPVEYWVNDQGRATAGPAPQPTPPASQPLPPAAPPPTGVPQETLRQGNRGESVRLLQQSLIRLGYMTEAAYNTGPGIFGPRTDAALRAFQRDAGITVDGIYGPQTRQALTQALARQAGATSYTVRPGDTLSVIAQRYRTTVDELVRLNGIRNPNLIYPGQVLRLPGTGPTPPPPAQPPSVGGTTPVGQIPRTGNAFIDRIAADAIRNQRATGVPASVTIAQAILESGWGRSALAQQANNFFGIKGTGPAGSVTMRTREVINGQSVYVNAQFRKYNTPQESFADHARLFTQSRRYAEAMRHTSDPFRFAAEIHRAGYATDPDYTRKLHDLMRQYNLTQFDVIARQTP</sequence>
<evidence type="ECO:0000256" key="5">
    <source>
        <dbReference type="SAM" id="MobiDB-lite"/>
    </source>
</evidence>
<dbReference type="InterPro" id="IPR002901">
    <property type="entry name" value="MGlyc_endo_b_GlcNAc-like_dom"/>
</dbReference>
<dbReference type="SUPFAM" id="SSF54106">
    <property type="entry name" value="LysM domain"/>
    <property type="match status" value="1"/>
</dbReference>
<proteinExistence type="predicted"/>
<dbReference type="Gene3D" id="3.90.1720.10">
    <property type="entry name" value="endopeptidase domain like (from Nostoc punctiforme)"/>
    <property type="match status" value="1"/>
</dbReference>
<dbReference type="PANTHER" id="PTHR33308">
    <property type="entry name" value="PEPTIDOGLYCAN HYDROLASE FLGJ"/>
    <property type="match status" value="1"/>
</dbReference>
<dbReference type="InterPro" id="IPR036365">
    <property type="entry name" value="PGBD-like_sf"/>
</dbReference>
<dbReference type="PROSITE" id="PS51782">
    <property type="entry name" value="LYSM"/>
    <property type="match status" value="1"/>
</dbReference>
<reference evidence="7 8" key="1">
    <citation type="submission" date="2021-03" db="EMBL/GenBank/DDBJ databases">
        <title>Genomic and phenotypic characterization of Chloracidobacterium isolates provides evidence for multiple species.</title>
        <authorList>
            <person name="Saini M.K."/>
            <person name="Costas A.M.G."/>
            <person name="Tank M."/>
            <person name="Bryant D.A."/>
        </authorList>
    </citation>
    <scope>NUCLEOTIDE SEQUENCE [LARGE SCALE GENOMIC DNA]</scope>
    <source>
        <strain evidence="7 8">BV2-C</strain>
    </source>
</reference>
<dbReference type="SMART" id="SM00257">
    <property type="entry name" value="LysM"/>
    <property type="match status" value="1"/>
</dbReference>
<dbReference type="SUPFAM" id="SSF47090">
    <property type="entry name" value="PGBD-like"/>
    <property type="match status" value="1"/>
</dbReference>
<dbReference type="Gene3D" id="1.10.101.10">
    <property type="entry name" value="PGBD-like superfamily/PGBD"/>
    <property type="match status" value="1"/>
</dbReference>
<evidence type="ECO:0000259" key="6">
    <source>
        <dbReference type="PROSITE" id="PS51782"/>
    </source>
</evidence>
<dbReference type="Pfam" id="PF01471">
    <property type="entry name" value="PG_binding_1"/>
    <property type="match status" value="1"/>
</dbReference>
<evidence type="ECO:0000313" key="7">
    <source>
        <dbReference type="EMBL" id="QUW04320.1"/>
    </source>
</evidence>
<dbReference type="Pfam" id="PF01476">
    <property type="entry name" value="LysM"/>
    <property type="match status" value="1"/>
</dbReference>
<evidence type="ECO:0000313" key="8">
    <source>
        <dbReference type="Proteomes" id="UP000676506"/>
    </source>
</evidence>
<keyword evidence="3" id="KW-0378">Hydrolase</keyword>
<feature type="region of interest" description="Disordered" evidence="5">
    <location>
        <begin position="261"/>
        <end position="301"/>
    </location>
</feature>
<dbReference type="InterPro" id="IPR036779">
    <property type="entry name" value="LysM_dom_sf"/>
</dbReference>
<dbReference type="RefSeq" id="WP_211430209.1">
    <property type="nucleotide sequence ID" value="NZ_CP072649.1"/>
</dbReference>
<gene>
    <name evidence="7" type="ORF">J8C06_14905</name>
</gene>
<organism evidence="7 8">
    <name type="scientific">Chloracidobacterium validum</name>
    <dbReference type="NCBI Taxonomy" id="2821543"/>
    <lineage>
        <taxon>Bacteria</taxon>
        <taxon>Pseudomonadati</taxon>
        <taxon>Acidobacteriota</taxon>
        <taxon>Terriglobia</taxon>
        <taxon>Terriglobales</taxon>
        <taxon>Acidobacteriaceae</taxon>
        <taxon>Chloracidobacterium</taxon>
    </lineage>
</organism>
<keyword evidence="8" id="KW-1185">Reference proteome</keyword>
<dbReference type="InterPro" id="IPR018392">
    <property type="entry name" value="LysM"/>
</dbReference>
<dbReference type="Gene3D" id="1.10.530.10">
    <property type="match status" value="1"/>
</dbReference>
<feature type="region of interest" description="Disordered" evidence="5">
    <location>
        <begin position="62"/>
        <end position="85"/>
    </location>
</feature>
<dbReference type="InterPro" id="IPR051056">
    <property type="entry name" value="Glycosyl_Hydrolase_73"/>
</dbReference>
<evidence type="ECO:0000256" key="3">
    <source>
        <dbReference type="ARBA" id="ARBA00022801"/>
    </source>
</evidence>
<protein>
    <recommendedName>
        <fullName evidence="4">Peptidoglycan hydrolase</fullName>
    </recommendedName>
</protein>
<dbReference type="InterPro" id="IPR036366">
    <property type="entry name" value="PGBDSf"/>
</dbReference>
<dbReference type="PANTHER" id="PTHR33308:SF9">
    <property type="entry name" value="PEPTIDOGLYCAN HYDROLASE FLGJ"/>
    <property type="match status" value="1"/>
</dbReference>
<dbReference type="SMART" id="SM00047">
    <property type="entry name" value="LYZ2"/>
    <property type="match status" value="1"/>
</dbReference>
<dbReference type="Pfam" id="PF01832">
    <property type="entry name" value="Glucosaminidase"/>
    <property type="match status" value="1"/>
</dbReference>
<feature type="compositionally biased region" description="Pro residues" evidence="5">
    <location>
        <begin position="268"/>
        <end position="288"/>
    </location>
</feature>
<keyword evidence="1" id="KW-0929">Antimicrobial</keyword>
<evidence type="ECO:0000256" key="4">
    <source>
        <dbReference type="ARBA" id="ARBA00032108"/>
    </source>
</evidence>
<accession>A0ABX8BGV0</accession>
<feature type="domain" description="LysM" evidence="6">
    <location>
        <begin position="370"/>
        <end position="414"/>
    </location>
</feature>
<dbReference type="Proteomes" id="UP000676506">
    <property type="component" value="Chromosome 2"/>
</dbReference>
<dbReference type="EMBL" id="CP072649">
    <property type="protein sequence ID" value="QUW04320.1"/>
    <property type="molecule type" value="Genomic_DNA"/>
</dbReference>
<evidence type="ECO:0000256" key="2">
    <source>
        <dbReference type="ARBA" id="ARBA00022638"/>
    </source>
</evidence>
<keyword evidence="2" id="KW-0081">Bacteriolytic enzyme</keyword>
<dbReference type="Gene3D" id="3.10.350.10">
    <property type="entry name" value="LysM domain"/>
    <property type="match status" value="1"/>
</dbReference>
<dbReference type="PRINTS" id="PR01002">
    <property type="entry name" value="FLGFLGJ"/>
</dbReference>
<dbReference type="CDD" id="cd00118">
    <property type="entry name" value="LysM"/>
    <property type="match status" value="1"/>
</dbReference>
<evidence type="ECO:0000256" key="1">
    <source>
        <dbReference type="ARBA" id="ARBA00022529"/>
    </source>
</evidence>
<name>A0ABX8BGV0_9BACT</name>
<feature type="compositionally biased region" description="Polar residues" evidence="5">
    <location>
        <begin position="1"/>
        <end position="20"/>
    </location>
</feature>
<dbReference type="InterPro" id="IPR002477">
    <property type="entry name" value="Peptidoglycan-bd-like"/>
</dbReference>
<feature type="region of interest" description="Disordered" evidence="5">
    <location>
        <begin position="1"/>
        <end position="31"/>
    </location>
</feature>
<dbReference type="Gene3D" id="4.10.80.30">
    <property type="entry name" value="DNA polymerase, domain 6"/>
    <property type="match status" value="1"/>
</dbReference>